<evidence type="ECO:0000313" key="3">
    <source>
        <dbReference type="Proteomes" id="UP000234789"/>
    </source>
</evidence>
<dbReference type="InterPro" id="IPR059106">
    <property type="entry name" value="WHD_MalT"/>
</dbReference>
<dbReference type="Gene3D" id="3.40.50.300">
    <property type="entry name" value="P-loop containing nucleotide triphosphate hydrolases"/>
    <property type="match status" value="1"/>
</dbReference>
<evidence type="ECO:0000259" key="1">
    <source>
        <dbReference type="SMART" id="SM01043"/>
    </source>
</evidence>
<evidence type="ECO:0000313" key="2">
    <source>
        <dbReference type="EMBL" id="PLT45926.1"/>
    </source>
</evidence>
<dbReference type="InterPro" id="IPR051677">
    <property type="entry name" value="AfsR-DnrI-RedD_regulator"/>
</dbReference>
<dbReference type="InterPro" id="IPR005158">
    <property type="entry name" value="BTAD"/>
</dbReference>
<comment type="caution">
    <text evidence="2">The sequence shown here is derived from an EMBL/GenBank/DDBJ whole genome shotgun (WGS) entry which is preliminary data.</text>
</comment>
<feature type="domain" description="Bacterial transcriptional activator" evidence="1">
    <location>
        <begin position="961"/>
        <end position="1103"/>
    </location>
</feature>
<dbReference type="EMBL" id="NFEZ01000004">
    <property type="protein sequence ID" value="PLT45926.1"/>
    <property type="molecule type" value="Genomic_DNA"/>
</dbReference>
<keyword evidence="3" id="KW-1185">Reference proteome</keyword>
<dbReference type="Pfam" id="PF25873">
    <property type="entry name" value="WHD_MalT"/>
    <property type="match status" value="1"/>
</dbReference>
<dbReference type="InterPro" id="IPR019734">
    <property type="entry name" value="TPR_rpt"/>
</dbReference>
<dbReference type="SUPFAM" id="SSF52540">
    <property type="entry name" value="P-loop containing nucleoside triphosphate hydrolases"/>
    <property type="match status" value="1"/>
</dbReference>
<dbReference type="Gene3D" id="1.25.40.10">
    <property type="entry name" value="Tetratricopeptide repeat domain"/>
    <property type="match status" value="3"/>
</dbReference>
<sequence>MRMKTFRILKMKLMAPPAKSHWLQRPKLMKRLRSIPRTPLTLLASGPGFGKTTALAAYVRQCGCRYAWYGISAQDHDLLPFLHHIIASIRMAAPGFGESLLAELERLQPASPDDVQLLADLFLNECLLLSEPLLLCLDDYQSVGQNEWIDAWMQYVVSYLPDCPSLRLVVSSRVKPEWEGLTSMRVRGEVLELSRDDLAFSAEDIEVLFSDYYRQPLGREQAERLLAFTEGWIIAIQLVWQRLAATGESMESLLLQPRQSLEELFAFLAAELFEKQPPAMQAFMLETSLFDELTGEWCDAVCGREGSRAQLAALSQSGFLTPIDEHQFRYHALFRQFLQERLRLQGGRRELLLRRAVQETAAKGRMELALQHASELDDPETMAALLAAGGAQLVAGGHLEAVLSCLQPLPELWKASTPHLYVLQGDVLRYRCAYEEAMASYSLAERHARERGDALVHSLALEGQAMFYLDTIQPGLAEPPLLRAIALAEAGSASAEPAASAGEEPAGAREPGFGRKHLARLYGLMAENKLNRGHGKEARDWAARSLQLDPERRDLLLEARLALRTGRLKEAALLLESAQLQESQTGAPYRGMRQVGRTLSRSHREIELLQSLIHSLCGEAAAAKSAAESGMMRGIRLKAPFVEACGWIRMGHAAQLSGAYEAKVPAECYHAALDIMTRLDMPRGTAEPNMGLCLLHGRGRAVGAAMRYGEAALQDTERADDGWLASLIRLSMAIVLYENGSWPEAEERFEEAKARFEACGDEFGLALGEMWLAFAAYRQQQDGRFAAAMERFLHRVAQGGYSFLFTARTLLGPADPQQLVPLLLEAERLGIGGAHAAALLAELGMDKLTYHPGYTLHIETLGTFRLRLGSTYLQDKDWQRGKAKELFQLLVTKRRSATSKEELLLQLFPHADEKAANRDFKVALNALHAALEPQRRLRGEPYFVIREGPLYRLHPQASWTLDAAQFEEGVRKGLEAERRDEAERWLEQALQLYQGDYLPERRYDDWCIEERERLQVLFLRGAQRLSRICAARGAYDKSIGWAEAMLAKDRCWEEAYRMLMECHLLLGSRQQAAKWYRRAEEALEEELGVAPTAALRELMERCSEESA</sequence>
<reference evidence="2 3" key="1">
    <citation type="submission" date="2017-05" db="EMBL/GenBank/DDBJ databases">
        <title>Functional genome analysis of Paenibacillus pasadenensis strain R16: insights on endophytic life style and antifungal activity.</title>
        <authorList>
            <person name="Passera A."/>
            <person name="Marcolungo L."/>
            <person name="Casati P."/>
            <person name="Brasca M."/>
            <person name="Quaglino F."/>
            <person name="Delledonne M."/>
        </authorList>
    </citation>
    <scope>NUCLEOTIDE SEQUENCE [LARGE SCALE GENOMIC DNA]</scope>
    <source>
        <strain evidence="2 3">R16</strain>
    </source>
</reference>
<dbReference type="Pfam" id="PF03704">
    <property type="entry name" value="BTAD"/>
    <property type="match status" value="1"/>
</dbReference>
<dbReference type="InterPro" id="IPR036388">
    <property type="entry name" value="WH-like_DNA-bd_sf"/>
</dbReference>
<dbReference type="PANTHER" id="PTHR35807">
    <property type="entry name" value="TRANSCRIPTIONAL REGULATOR REDD-RELATED"/>
    <property type="match status" value="1"/>
</dbReference>
<gene>
    <name evidence="2" type="ORF">B8V81_4357</name>
</gene>
<dbReference type="Proteomes" id="UP000234789">
    <property type="component" value="Unassembled WGS sequence"/>
</dbReference>
<protein>
    <submittedName>
        <fullName evidence="2">Transcriptional regulator</fullName>
    </submittedName>
</protein>
<proteinExistence type="predicted"/>
<dbReference type="SMART" id="SM00028">
    <property type="entry name" value="TPR"/>
    <property type="match status" value="4"/>
</dbReference>
<dbReference type="SUPFAM" id="SSF48452">
    <property type="entry name" value="TPR-like"/>
    <property type="match status" value="3"/>
</dbReference>
<dbReference type="InterPro" id="IPR027417">
    <property type="entry name" value="P-loop_NTPase"/>
</dbReference>
<dbReference type="InterPro" id="IPR011990">
    <property type="entry name" value="TPR-like_helical_dom_sf"/>
</dbReference>
<dbReference type="Gene3D" id="1.10.10.10">
    <property type="entry name" value="Winged helix-like DNA-binding domain superfamily/Winged helix DNA-binding domain"/>
    <property type="match status" value="1"/>
</dbReference>
<name>A0A2N5N6E2_9BACL</name>
<dbReference type="PANTHER" id="PTHR35807:SF2">
    <property type="entry name" value="TRANSCRIPTIONAL ACTIVATOR DOMAIN"/>
    <property type="match status" value="1"/>
</dbReference>
<accession>A0A2N5N6E2</accession>
<organism evidence="2 3">
    <name type="scientific">Paenibacillus pasadenensis</name>
    <dbReference type="NCBI Taxonomy" id="217090"/>
    <lineage>
        <taxon>Bacteria</taxon>
        <taxon>Bacillati</taxon>
        <taxon>Bacillota</taxon>
        <taxon>Bacilli</taxon>
        <taxon>Bacillales</taxon>
        <taxon>Paenibacillaceae</taxon>
        <taxon>Paenibacillus</taxon>
    </lineage>
</organism>
<dbReference type="AlphaFoldDB" id="A0A2N5N6E2"/>
<dbReference type="SMART" id="SM01043">
    <property type="entry name" value="BTAD"/>
    <property type="match status" value="1"/>
</dbReference>